<feature type="compositionally biased region" description="Low complexity" evidence="2">
    <location>
        <begin position="336"/>
        <end position="353"/>
    </location>
</feature>
<reference evidence="4 5" key="1">
    <citation type="submission" date="2018-12" db="EMBL/GenBank/DDBJ databases">
        <title>Venturia inaequalis Genome Resource.</title>
        <authorList>
            <person name="Lichtner F.J."/>
        </authorList>
    </citation>
    <scope>NUCLEOTIDE SEQUENCE [LARGE SCALE GENOMIC DNA]</scope>
    <source>
        <strain evidence="4 5">120213</strain>
    </source>
</reference>
<comment type="subunit">
    <text evidence="1">Component of the NuA4 histone acetyltransferase complex.</text>
</comment>
<comment type="caution">
    <text evidence="4">The sequence shown here is derived from an EMBL/GenBank/DDBJ whole genome shotgun (WGS) entry which is preliminary data.</text>
</comment>
<gene>
    <name evidence="4" type="ORF">EG328_005734</name>
</gene>
<feature type="domain" description="Chromo" evidence="3">
    <location>
        <begin position="514"/>
        <end position="572"/>
    </location>
</feature>
<evidence type="ECO:0000256" key="2">
    <source>
        <dbReference type="SAM" id="MobiDB-lite"/>
    </source>
</evidence>
<feature type="compositionally biased region" description="Acidic residues" evidence="2">
    <location>
        <begin position="496"/>
        <end position="513"/>
    </location>
</feature>
<evidence type="ECO:0000256" key="1">
    <source>
        <dbReference type="ARBA" id="ARBA00011353"/>
    </source>
</evidence>
<feature type="compositionally biased region" description="Polar residues" evidence="2">
    <location>
        <begin position="116"/>
        <end position="130"/>
    </location>
</feature>
<dbReference type="AlphaFoldDB" id="A0A8H3UL52"/>
<dbReference type="InterPro" id="IPR023780">
    <property type="entry name" value="Chromo_domain"/>
</dbReference>
<dbReference type="CDD" id="cd00024">
    <property type="entry name" value="CD_CSD"/>
    <property type="match status" value="1"/>
</dbReference>
<dbReference type="Pfam" id="PF00385">
    <property type="entry name" value="Chromo"/>
    <property type="match status" value="1"/>
</dbReference>
<accession>A0A8H3UL52</accession>
<dbReference type="PROSITE" id="PS50013">
    <property type="entry name" value="CHROMO_2"/>
    <property type="match status" value="1"/>
</dbReference>
<feature type="compositionally biased region" description="Low complexity" evidence="2">
    <location>
        <begin position="105"/>
        <end position="115"/>
    </location>
</feature>
<organism evidence="4 5">
    <name type="scientific">Venturia inaequalis</name>
    <name type="common">Apple scab fungus</name>
    <dbReference type="NCBI Taxonomy" id="5025"/>
    <lineage>
        <taxon>Eukaryota</taxon>
        <taxon>Fungi</taxon>
        <taxon>Dikarya</taxon>
        <taxon>Ascomycota</taxon>
        <taxon>Pezizomycotina</taxon>
        <taxon>Dothideomycetes</taxon>
        <taxon>Pleosporomycetidae</taxon>
        <taxon>Venturiales</taxon>
        <taxon>Venturiaceae</taxon>
        <taxon>Venturia</taxon>
    </lineage>
</organism>
<feature type="region of interest" description="Disordered" evidence="2">
    <location>
        <begin position="69"/>
        <end position="139"/>
    </location>
</feature>
<dbReference type="GO" id="GO:0006338">
    <property type="term" value="P:chromatin remodeling"/>
    <property type="evidence" value="ECO:0007669"/>
    <property type="project" value="UniProtKB-ARBA"/>
</dbReference>
<sequence length="572" mass="63359">MGRPLGSKNKPRSDSEEPPKPKKRVNPTPVDKREDLEPPAPFVEDLNERDRFIYVPDTRAVRPLVTLLPSDATPQPRRYTILDRIESPNEVPEYILREDADDNSSEGGSLDSSQSRRTPSLSTDLEQTPHTLPPALGYNLDDPSLLRISLLSIDRYVSPREVEMYENQRFANPKPEDDPFGNRQRDTSSSEGRSARPQEEVREKKPTGRPPKKRRLMESVVINNAMGAKSLGGSSISGSEQSDGLAIGDSPIPRDIDGDGDVDMMDSVEQAGSDSLSESEVDNALRKFLPSKPADSQPRRSPRSNSTQSSMAPPPPKSPGQRQKISDFAGSPSPSPSRSTRSRATSYASAQSSIQKSRSQSAASLDNVALKTSLQPSPPAPPKKVQVPLLGKLPLPLSRPEAATAASAKKLIREQFSGQSSRSRLEPESPKRISKPVPSLNQRAFERALLSTPVQSLKQSKLSFAKATLKTKPPQKPKSPLRKPKTPDPPPHAEKEEEEEEEEEEESETEVSEYEVSKILSHHDNEHGRFFRVAWVGFSDEESTYLTEEELYGARDLLKKYKKTLRKAEKDG</sequence>
<dbReference type="EMBL" id="WNWS01000302">
    <property type="protein sequence ID" value="KAE9971316.1"/>
    <property type="molecule type" value="Genomic_DNA"/>
</dbReference>
<dbReference type="Proteomes" id="UP000447873">
    <property type="component" value="Unassembled WGS sequence"/>
</dbReference>
<evidence type="ECO:0000259" key="3">
    <source>
        <dbReference type="PROSITE" id="PS50013"/>
    </source>
</evidence>
<evidence type="ECO:0000313" key="5">
    <source>
        <dbReference type="Proteomes" id="UP000447873"/>
    </source>
</evidence>
<feature type="region of interest" description="Disordered" evidence="2">
    <location>
        <begin position="166"/>
        <end position="440"/>
    </location>
</feature>
<feature type="compositionally biased region" description="Basic and acidic residues" evidence="2">
    <location>
        <begin position="183"/>
        <end position="206"/>
    </location>
</feature>
<feature type="compositionally biased region" description="Polar residues" evidence="2">
    <location>
        <begin position="232"/>
        <end position="242"/>
    </location>
</feature>
<dbReference type="InterPro" id="IPR000953">
    <property type="entry name" value="Chromo/chromo_shadow_dom"/>
</dbReference>
<protein>
    <recommendedName>
        <fullName evidence="3">Chromo domain-containing protein</fullName>
    </recommendedName>
</protein>
<dbReference type="SUPFAM" id="SSF54160">
    <property type="entry name" value="Chromo domain-like"/>
    <property type="match status" value="1"/>
</dbReference>
<evidence type="ECO:0000313" key="4">
    <source>
        <dbReference type="EMBL" id="KAE9971316.1"/>
    </source>
</evidence>
<feature type="region of interest" description="Disordered" evidence="2">
    <location>
        <begin position="1"/>
        <end position="49"/>
    </location>
</feature>
<dbReference type="Gene3D" id="2.40.50.40">
    <property type="match status" value="1"/>
</dbReference>
<name>A0A8H3UL52_VENIN</name>
<feature type="compositionally biased region" description="Polar residues" evidence="2">
    <location>
        <begin position="354"/>
        <end position="375"/>
    </location>
</feature>
<proteinExistence type="predicted"/>
<feature type="compositionally biased region" description="Basic residues" evidence="2">
    <location>
        <begin position="473"/>
        <end position="484"/>
    </location>
</feature>
<feature type="compositionally biased region" description="Basic and acidic residues" evidence="2">
    <location>
        <begin position="11"/>
        <end position="20"/>
    </location>
</feature>
<dbReference type="SMART" id="SM00298">
    <property type="entry name" value="CHROMO"/>
    <property type="match status" value="1"/>
</dbReference>
<dbReference type="InterPro" id="IPR016197">
    <property type="entry name" value="Chromo-like_dom_sf"/>
</dbReference>
<feature type="region of interest" description="Disordered" evidence="2">
    <location>
        <begin position="461"/>
        <end position="519"/>
    </location>
</feature>